<evidence type="ECO:0000313" key="3">
    <source>
        <dbReference type="Proteomes" id="UP000198734"/>
    </source>
</evidence>
<feature type="transmembrane region" description="Helical" evidence="1">
    <location>
        <begin position="12"/>
        <end position="32"/>
    </location>
</feature>
<dbReference type="Proteomes" id="UP000198734">
    <property type="component" value="Unassembled WGS sequence"/>
</dbReference>
<keyword evidence="1" id="KW-1133">Transmembrane helix</keyword>
<dbReference type="RefSeq" id="WP_093536300.1">
    <property type="nucleotide sequence ID" value="NZ_CP183885.1"/>
</dbReference>
<dbReference type="STRING" id="126156.SAMN05421670_1795"/>
<keyword evidence="1" id="KW-0472">Membrane</keyword>
<feature type="transmembrane region" description="Helical" evidence="1">
    <location>
        <begin position="38"/>
        <end position="55"/>
    </location>
</feature>
<keyword evidence="3" id="KW-1185">Reference proteome</keyword>
<dbReference type="AlphaFoldDB" id="A0A1I5XYG0"/>
<protein>
    <submittedName>
        <fullName evidence="2">Uncharacterized protein</fullName>
    </submittedName>
</protein>
<sequence>MTQYNLEELKILNQVLLALFIVADFALALFFYNSAFPWFALVGSGLGLAIIVLCWTGKQHLYFISSLIVFTVLFSIVYNWHSIIH</sequence>
<proteinExistence type="predicted"/>
<evidence type="ECO:0000313" key="2">
    <source>
        <dbReference type="EMBL" id="SFQ36993.1"/>
    </source>
</evidence>
<dbReference type="EMBL" id="FOXU01000002">
    <property type="protein sequence ID" value="SFQ36993.1"/>
    <property type="molecule type" value="Genomic_DNA"/>
</dbReference>
<gene>
    <name evidence="2" type="ORF">SAMN05421670_1795</name>
</gene>
<reference evidence="3" key="1">
    <citation type="submission" date="2016-10" db="EMBL/GenBank/DDBJ databases">
        <authorList>
            <person name="Varghese N."/>
            <person name="Submissions S."/>
        </authorList>
    </citation>
    <scope>NUCLEOTIDE SEQUENCE [LARGE SCALE GENOMIC DNA]</scope>
    <source>
        <strain evidence="3">DSM 11706</strain>
    </source>
</reference>
<accession>A0A1I5XYG0</accession>
<organism evidence="2 3">
    <name type="scientific">Psychrobacillus psychrotolerans</name>
    <dbReference type="NCBI Taxonomy" id="126156"/>
    <lineage>
        <taxon>Bacteria</taxon>
        <taxon>Bacillati</taxon>
        <taxon>Bacillota</taxon>
        <taxon>Bacilli</taxon>
        <taxon>Bacillales</taxon>
        <taxon>Bacillaceae</taxon>
        <taxon>Psychrobacillus</taxon>
    </lineage>
</organism>
<name>A0A1I5XYG0_9BACI</name>
<dbReference type="OrthoDB" id="2453380at2"/>
<keyword evidence="1" id="KW-0812">Transmembrane</keyword>
<evidence type="ECO:0000256" key="1">
    <source>
        <dbReference type="SAM" id="Phobius"/>
    </source>
</evidence>
<feature type="transmembrane region" description="Helical" evidence="1">
    <location>
        <begin position="62"/>
        <end position="81"/>
    </location>
</feature>